<protein>
    <submittedName>
        <fullName evidence="2">Uncharacterized protein</fullName>
    </submittedName>
</protein>
<evidence type="ECO:0000256" key="1">
    <source>
        <dbReference type="SAM" id="Phobius"/>
    </source>
</evidence>
<gene>
    <name evidence="2" type="ORF">pdam_00008841</name>
</gene>
<evidence type="ECO:0000313" key="3">
    <source>
        <dbReference type="Proteomes" id="UP000275408"/>
    </source>
</evidence>
<dbReference type="Proteomes" id="UP000275408">
    <property type="component" value="Unassembled WGS sequence"/>
</dbReference>
<accession>A0A3M6US79</accession>
<dbReference type="EMBL" id="RCHS01000841">
    <property type="protein sequence ID" value="RMX56424.1"/>
    <property type="molecule type" value="Genomic_DNA"/>
</dbReference>
<keyword evidence="3" id="KW-1185">Reference proteome</keyword>
<comment type="caution">
    <text evidence="2">The sequence shown here is derived from an EMBL/GenBank/DDBJ whole genome shotgun (WGS) entry which is preliminary data.</text>
</comment>
<proteinExistence type="predicted"/>
<feature type="transmembrane region" description="Helical" evidence="1">
    <location>
        <begin position="12"/>
        <end position="29"/>
    </location>
</feature>
<keyword evidence="1" id="KW-0812">Transmembrane</keyword>
<name>A0A3M6US79_POCDA</name>
<sequence>MQYVMRHDCPCPHITMIILILAALLYRELSRTTAKNISPPKILRTTWTVPLIEGQYSYSYWKWCLWSLKGFVTSGRAEYEDFLPACNAVAWSLRAH</sequence>
<keyword evidence="1" id="KW-0472">Membrane</keyword>
<evidence type="ECO:0000313" key="2">
    <source>
        <dbReference type="EMBL" id="RMX56424.1"/>
    </source>
</evidence>
<reference evidence="2 3" key="1">
    <citation type="journal article" date="2018" name="Sci. Rep.">
        <title>Comparative analysis of the Pocillopora damicornis genome highlights role of immune system in coral evolution.</title>
        <authorList>
            <person name="Cunning R."/>
            <person name="Bay R.A."/>
            <person name="Gillette P."/>
            <person name="Baker A.C."/>
            <person name="Traylor-Knowles N."/>
        </authorList>
    </citation>
    <scope>NUCLEOTIDE SEQUENCE [LARGE SCALE GENOMIC DNA]</scope>
    <source>
        <strain evidence="2">RSMAS</strain>
        <tissue evidence="2">Whole animal</tissue>
    </source>
</reference>
<organism evidence="2 3">
    <name type="scientific">Pocillopora damicornis</name>
    <name type="common">Cauliflower coral</name>
    <name type="synonym">Millepora damicornis</name>
    <dbReference type="NCBI Taxonomy" id="46731"/>
    <lineage>
        <taxon>Eukaryota</taxon>
        <taxon>Metazoa</taxon>
        <taxon>Cnidaria</taxon>
        <taxon>Anthozoa</taxon>
        <taxon>Hexacorallia</taxon>
        <taxon>Scleractinia</taxon>
        <taxon>Astrocoeniina</taxon>
        <taxon>Pocilloporidae</taxon>
        <taxon>Pocillopora</taxon>
    </lineage>
</organism>
<keyword evidence="1" id="KW-1133">Transmembrane helix</keyword>
<dbReference type="AlphaFoldDB" id="A0A3M6US79"/>